<dbReference type="InParanoid" id="A0A165FAD2"/>
<accession>A0A165FAD2</accession>
<gene>
    <name evidence="2" type="ORF">CALCODRAFT_315951</name>
</gene>
<dbReference type="Gene3D" id="3.80.10.10">
    <property type="entry name" value="Ribonuclease Inhibitor"/>
    <property type="match status" value="1"/>
</dbReference>
<reference evidence="2 3" key="1">
    <citation type="journal article" date="2016" name="Mol. Biol. Evol.">
        <title>Comparative Genomics of Early-Diverging Mushroom-Forming Fungi Provides Insights into the Origins of Lignocellulose Decay Capabilities.</title>
        <authorList>
            <person name="Nagy L.G."/>
            <person name="Riley R."/>
            <person name="Tritt A."/>
            <person name="Adam C."/>
            <person name="Daum C."/>
            <person name="Floudas D."/>
            <person name="Sun H."/>
            <person name="Yadav J.S."/>
            <person name="Pangilinan J."/>
            <person name="Larsson K.H."/>
            <person name="Matsuura K."/>
            <person name="Barry K."/>
            <person name="Labutti K."/>
            <person name="Kuo R."/>
            <person name="Ohm R.A."/>
            <person name="Bhattacharya S.S."/>
            <person name="Shirouzu T."/>
            <person name="Yoshinaga Y."/>
            <person name="Martin F.M."/>
            <person name="Grigoriev I.V."/>
            <person name="Hibbett D.S."/>
        </authorList>
    </citation>
    <scope>NUCLEOTIDE SEQUENCE [LARGE SCALE GENOMIC DNA]</scope>
    <source>
        <strain evidence="2 3">HHB12733</strain>
    </source>
</reference>
<evidence type="ECO:0000313" key="2">
    <source>
        <dbReference type="EMBL" id="KZT56465.1"/>
    </source>
</evidence>
<dbReference type="OrthoDB" id="3222238at2759"/>
<feature type="compositionally biased region" description="Basic and acidic residues" evidence="1">
    <location>
        <begin position="525"/>
        <end position="535"/>
    </location>
</feature>
<feature type="compositionally biased region" description="Acidic residues" evidence="1">
    <location>
        <begin position="540"/>
        <end position="549"/>
    </location>
</feature>
<evidence type="ECO:0008006" key="4">
    <source>
        <dbReference type="Google" id="ProtNLM"/>
    </source>
</evidence>
<evidence type="ECO:0000256" key="1">
    <source>
        <dbReference type="SAM" id="MobiDB-lite"/>
    </source>
</evidence>
<sequence>MLRIVPTTSSSARNPFYIPELLQVIVSLLDDPPDLLHVACTNQNFTEIALRELWREPGFDGSPLLSMLRLFPDDIAASLAALQDPNLSIPRASFNRFDYYSRFVRILTLWHHGEEAFIALVLTKNRPGVWLFPSLEALHLGAAGEELETAPVYLTPTLKSLYLNHWDGLEGREIIPNENLKKTLRQICSLPRLSNLDLADTLYTPLEHDAETVRGFVGIAGRLETFRAQSFLTLNTVFAPLSRNPNLRSVLLNALLEGAVYVTLDHLIIRLGEGFPGLRTLGLYCSMQQAMKIFADLRRRLPRLALKITSSMDAHDMLALTACIASYNSGILSLRISSAGNISPGENPSVRLPAVLAPLRACKSLVELEIVLGFNGEQMMQDPEIDDLFRSWPDLESCTILNDPEGDLLAVEGEETSFGLTLDAISSAARHCRHLMDLTLPFVDTSAIPDVVGQRRSTHPLSLQLSRTHVHNHAQVQKFVSRLWPAAELTFGGCDHYAGMHMKVMTPFDGTERPEWLQDGTPDGTSHDGMVHDGAQDGIDGIDDIDGIE</sequence>
<feature type="region of interest" description="Disordered" evidence="1">
    <location>
        <begin position="513"/>
        <end position="549"/>
    </location>
</feature>
<evidence type="ECO:0000313" key="3">
    <source>
        <dbReference type="Proteomes" id="UP000076842"/>
    </source>
</evidence>
<keyword evidence="3" id="KW-1185">Reference proteome</keyword>
<organism evidence="2 3">
    <name type="scientific">Calocera cornea HHB12733</name>
    <dbReference type="NCBI Taxonomy" id="1353952"/>
    <lineage>
        <taxon>Eukaryota</taxon>
        <taxon>Fungi</taxon>
        <taxon>Dikarya</taxon>
        <taxon>Basidiomycota</taxon>
        <taxon>Agaricomycotina</taxon>
        <taxon>Dacrymycetes</taxon>
        <taxon>Dacrymycetales</taxon>
        <taxon>Dacrymycetaceae</taxon>
        <taxon>Calocera</taxon>
    </lineage>
</organism>
<protein>
    <recommendedName>
        <fullName evidence="4">F-box domain-containing protein</fullName>
    </recommendedName>
</protein>
<dbReference type="STRING" id="1353952.A0A165FAD2"/>
<name>A0A165FAD2_9BASI</name>
<dbReference type="AlphaFoldDB" id="A0A165FAD2"/>
<dbReference type="Proteomes" id="UP000076842">
    <property type="component" value="Unassembled WGS sequence"/>
</dbReference>
<proteinExistence type="predicted"/>
<dbReference type="InterPro" id="IPR032675">
    <property type="entry name" value="LRR_dom_sf"/>
</dbReference>
<dbReference type="EMBL" id="KV423977">
    <property type="protein sequence ID" value="KZT56465.1"/>
    <property type="molecule type" value="Genomic_DNA"/>
</dbReference>